<evidence type="ECO:0000313" key="3">
    <source>
        <dbReference type="EMBL" id="CAL6102303.1"/>
    </source>
</evidence>
<proteinExistence type="predicted"/>
<dbReference type="Pfam" id="PF00249">
    <property type="entry name" value="Myb_DNA-binding"/>
    <property type="match status" value="1"/>
</dbReference>
<dbReference type="AlphaFoldDB" id="A0AA86NE14"/>
<dbReference type="InterPro" id="IPR001005">
    <property type="entry name" value="SANT/Myb"/>
</dbReference>
<dbReference type="InterPro" id="IPR009057">
    <property type="entry name" value="Homeodomain-like_sf"/>
</dbReference>
<name>A0AA86NE14_9EUKA</name>
<protein>
    <submittedName>
        <fullName evidence="2">SANT/Myb domain</fullName>
    </submittedName>
    <submittedName>
        <fullName evidence="3">SANT/Myb_domain</fullName>
    </submittedName>
</protein>
<reference evidence="2" key="1">
    <citation type="submission" date="2023-06" db="EMBL/GenBank/DDBJ databases">
        <authorList>
            <person name="Kurt Z."/>
        </authorList>
    </citation>
    <scope>NUCLEOTIDE SEQUENCE</scope>
</reference>
<sequence>MYQNHRWTEAENKEFSKLLKRYQKDFMLIAEKMDKSYSQVRSHYYNIQKKERDLKASLNLSEFKKNYNIDQSIQRQSDQPMYQFIVFERVQ</sequence>
<dbReference type="SMART" id="SM00717">
    <property type="entry name" value="SANT"/>
    <property type="match status" value="1"/>
</dbReference>
<dbReference type="Gene3D" id="1.10.10.60">
    <property type="entry name" value="Homeodomain-like"/>
    <property type="match status" value="1"/>
</dbReference>
<evidence type="ECO:0000259" key="1">
    <source>
        <dbReference type="PROSITE" id="PS51293"/>
    </source>
</evidence>
<accession>A0AA86NE14</accession>
<reference evidence="3 4" key="2">
    <citation type="submission" date="2024-07" db="EMBL/GenBank/DDBJ databases">
        <authorList>
            <person name="Akdeniz Z."/>
        </authorList>
    </citation>
    <scope>NUCLEOTIDE SEQUENCE [LARGE SCALE GENOMIC DNA]</scope>
</reference>
<keyword evidence="4" id="KW-1185">Reference proteome</keyword>
<organism evidence="2">
    <name type="scientific">Hexamita inflata</name>
    <dbReference type="NCBI Taxonomy" id="28002"/>
    <lineage>
        <taxon>Eukaryota</taxon>
        <taxon>Metamonada</taxon>
        <taxon>Diplomonadida</taxon>
        <taxon>Hexamitidae</taxon>
        <taxon>Hexamitinae</taxon>
        <taxon>Hexamita</taxon>
    </lineage>
</organism>
<dbReference type="SUPFAM" id="SSF46689">
    <property type="entry name" value="Homeodomain-like"/>
    <property type="match status" value="1"/>
</dbReference>
<dbReference type="EMBL" id="CAXDID020000554">
    <property type="protein sequence ID" value="CAL6102303.1"/>
    <property type="molecule type" value="Genomic_DNA"/>
</dbReference>
<dbReference type="InterPro" id="IPR017884">
    <property type="entry name" value="SANT_dom"/>
</dbReference>
<evidence type="ECO:0000313" key="4">
    <source>
        <dbReference type="Proteomes" id="UP001642409"/>
    </source>
</evidence>
<dbReference type="CDD" id="cd00167">
    <property type="entry name" value="SANT"/>
    <property type="match status" value="1"/>
</dbReference>
<evidence type="ECO:0000313" key="2">
    <source>
        <dbReference type="EMBL" id="CAI9917384.1"/>
    </source>
</evidence>
<dbReference type="Proteomes" id="UP001642409">
    <property type="component" value="Unassembled WGS sequence"/>
</dbReference>
<feature type="domain" description="SANT" evidence="1">
    <location>
        <begin position="6"/>
        <end position="52"/>
    </location>
</feature>
<gene>
    <name evidence="2" type="ORF">HINF_LOCUS5029</name>
    <name evidence="3" type="ORF">HINF_LOCUS71601</name>
</gene>
<dbReference type="EMBL" id="CATOUU010000131">
    <property type="protein sequence ID" value="CAI9917384.1"/>
    <property type="molecule type" value="Genomic_DNA"/>
</dbReference>
<comment type="caution">
    <text evidence="2">The sequence shown here is derived from an EMBL/GenBank/DDBJ whole genome shotgun (WGS) entry which is preliminary data.</text>
</comment>
<dbReference type="PROSITE" id="PS51293">
    <property type="entry name" value="SANT"/>
    <property type="match status" value="1"/>
</dbReference>